<dbReference type="PROSITE" id="PS50940">
    <property type="entry name" value="CHIT_BIND_II"/>
    <property type="match status" value="1"/>
</dbReference>
<evidence type="ECO:0000256" key="1">
    <source>
        <dbReference type="SAM" id="MobiDB-lite"/>
    </source>
</evidence>
<dbReference type="PANTHER" id="PTHR22933:SF31">
    <property type="entry name" value="FI18007P1"/>
    <property type="match status" value="1"/>
</dbReference>
<gene>
    <name evidence="4" type="ORF">V9T40_005019</name>
</gene>
<dbReference type="SUPFAM" id="SSF57625">
    <property type="entry name" value="Invertebrate chitin-binding proteins"/>
    <property type="match status" value="1"/>
</dbReference>
<feature type="region of interest" description="Disordered" evidence="1">
    <location>
        <begin position="146"/>
        <end position="168"/>
    </location>
</feature>
<feature type="compositionally biased region" description="Polar residues" evidence="1">
    <location>
        <begin position="85"/>
        <end position="114"/>
    </location>
</feature>
<dbReference type="PANTHER" id="PTHR22933">
    <property type="entry name" value="FI18007P1-RELATED"/>
    <property type="match status" value="1"/>
</dbReference>
<dbReference type="InterPro" id="IPR052976">
    <property type="entry name" value="Scoloptoxin-like"/>
</dbReference>
<feature type="region of interest" description="Disordered" evidence="1">
    <location>
        <begin position="58"/>
        <end position="127"/>
    </location>
</feature>
<dbReference type="EMBL" id="JBBCAQ010000032">
    <property type="protein sequence ID" value="KAK7584056.1"/>
    <property type="molecule type" value="Genomic_DNA"/>
</dbReference>
<evidence type="ECO:0000313" key="4">
    <source>
        <dbReference type="EMBL" id="KAK7584056.1"/>
    </source>
</evidence>
<reference evidence="4 5" key="1">
    <citation type="submission" date="2024-03" db="EMBL/GenBank/DDBJ databases">
        <title>Adaptation during the transition from Ophiocordyceps entomopathogen to insect associate is accompanied by gene loss and intensified selection.</title>
        <authorList>
            <person name="Ward C.M."/>
            <person name="Onetto C.A."/>
            <person name="Borneman A.R."/>
        </authorList>
    </citation>
    <scope>NUCLEOTIDE SEQUENCE [LARGE SCALE GENOMIC DNA]</scope>
    <source>
        <strain evidence="4">AWRI1</strain>
        <tissue evidence="4">Single Adult Female</tissue>
    </source>
</reference>
<sequence>MIKSAALCLLLVAVVSADDEEYQRDIRQSPIFFQPSRGGPPPKGQQFHGNLVPKFVQFGGAPPQGFRPAPQVDEEEEEEIDKNSIAPSPSTPPQQQVLHFRQSQGPQQVLQFRPTSPLPPVSQPVASAQVLQPQQTFVPVLRSRPGQQDLQQLRRPQQIKNQLGPQPQLIEEDLEEKEEPDRLTELLPQSKFSCNGKKTGYYADDGLNCEVFHYCQDNARHSWICPEGFSFHQVHLICMPPSSDNICQQSSQFHFVNDFLYRPINAEEAQSRPNVTLRYADRYYPETYNEVFQDEETGENVRHFQQRQPPPQAVQPRPRPTPQSFHPSLRPIANLPQQFTRPGLPIINQVYHSPEEVNIPLHSRRPVASNLPQRGPPPTQPSNFEFDNE</sequence>
<feature type="region of interest" description="Disordered" evidence="1">
    <location>
        <begin position="297"/>
        <end position="330"/>
    </location>
</feature>
<evidence type="ECO:0000256" key="2">
    <source>
        <dbReference type="SAM" id="SignalP"/>
    </source>
</evidence>
<feature type="compositionally biased region" description="Low complexity" evidence="1">
    <location>
        <begin position="146"/>
        <end position="158"/>
    </location>
</feature>
<name>A0AAN9Y298_9HEMI</name>
<dbReference type="GO" id="GO:0008061">
    <property type="term" value="F:chitin binding"/>
    <property type="evidence" value="ECO:0007669"/>
    <property type="project" value="InterPro"/>
</dbReference>
<evidence type="ECO:0000259" key="3">
    <source>
        <dbReference type="PROSITE" id="PS50940"/>
    </source>
</evidence>
<feature type="domain" description="Chitin-binding type-2" evidence="3">
    <location>
        <begin position="191"/>
        <end position="249"/>
    </location>
</feature>
<dbReference type="GO" id="GO:0005576">
    <property type="term" value="C:extracellular region"/>
    <property type="evidence" value="ECO:0007669"/>
    <property type="project" value="InterPro"/>
</dbReference>
<dbReference type="AlphaFoldDB" id="A0AAN9Y298"/>
<feature type="compositionally biased region" description="Pro residues" evidence="1">
    <location>
        <begin position="308"/>
        <end position="321"/>
    </location>
</feature>
<feature type="chain" id="PRO_5042920098" description="Chitin-binding type-2 domain-containing protein" evidence="2">
    <location>
        <begin position="18"/>
        <end position="389"/>
    </location>
</feature>
<keyword evidence="2" id="KW-0732">Signal</keyword>
<feature type="region of interest" description="Disordered" evidence="1">
    <location>
        <begin position="357"/>
        <end position="389"/>
    </location>
</feature>
<dbReference type="InterPro" id="IPR036508">
    <property type="entry name" value="Chitin-bd_dom_sf"/>
</dbReference>
<comment type="caution">
    <text evidence="4">The sequence shown here is derived from an EMBL/GenBank/DDBJ whole genome shotgun (WGS) entry which is preliminary data.</text>
</comment>
<accession>A0AAN9Y298</accession>
<dbReference type="Proteomes" id="UP001367676">
    <property type="component" value="Unassembled WGS sequence"/>
</dbReference>
<feature type="signal peptide" evidence="2">
    <location>
        <begin position="1"/>
        <end position="17"/>
    </location>
</feature>
<keyword evidence="5" id="KW-1185">Reference proteome</keyword>
<organism evidence="4 5">
    <name type="scientific">Parthenolecanium corni</name>
    <dbReference type="NCBI Taxonomy" id="536013"/>
    <lineage>
        <taxon>Eukaryota</taxon>
        <taxon>Metazoa</taxon>
        <taxon>Ecdysozoa</taxon>
        <taxon>Arthropoda</taxon>
        <taxon>Hexapoda</taxon>
        <taxon>Insecta</taxon>
        <taxon>Pterygota</taxon>
        <taxon>Neoptera</taxon>
        <taxon>Paraneoptera</taxon>
        <taxon>Hemiptera</taxon>
        <taxon>Sternorrhyncha</taxon>
        <taxon>Coccoidea</taxon>
        <taxon>Coccidae</taxon>
        <taxon>Parthenolecanium</taxon>
    </lineage>
</organism>
<dbReference type="InterPro" id="IPR002557">
    <property type="entry name" value="Chitin-bd_dom"/>
</dbReference>
<proteinExistence type="predicted"/>
<dbReference type="Pfam" id="PF01607">
    <property type="entry name" value="CBM_14"/>
    <property type="match status" value="1"/>
</dbReference>
<evidence type="ECO:0000313" key="5">
    <source>
        <dbReference type="Proteomes" id="UP001367676"/>
    </source>
</evidence>
<protein>
    <recommendedName>
        <fullName evidence="3">Chitin-binding type-2 domain-containing protein</fullName>
    </recommendedName>
</protein>